<protein>
    <recommendedName>
        <fullName evidence="5">Tetratricopeptide repeat protein</fullName>
    </recommendedName>
</protein>
<feature type="signal peptide" evidence="2">
    <location>
        <begin position="1"/>
        <end position="19"/>
    </location>
</feature>
<dbReference type="Gene3D" id="1.25.40.10">
    <property type="entry name" value="Tetratricopeptide repeat domain"/>
    <property type="match status" value="1"/>
</dbReference>
<keyword evidence="1" id="KW-0802">TPR repeat</keyword>
<evidence type="ECO:0000313" key="3">
    <source>
        <dbReference type="EMBL" id="WED65671.1"/>
    </source>
</evidence>
<evidence type="ECO:0008006" key="5">
    <source>
        <dbReference type="Google" id="ProtNLM"/>
    </source>
</evidence>
<evidence type="ECO:0000256" key="2">
    <source>
        <dbReference type="SAM" id="SignalP"/>
    </source>
</evidence>
<evidence type="ECO:0000313" key="4">
    <source>
        <dbReference type="Proteomes" id="UP001218638"/>
    </source>
</evidence>
<dbReference type="PROSITE" id="PS50005">
    <property type="entry name" value="TPR"/>
    <property type="match status" value="1"/>
</dbReference>
<keyword evidence="2" id="KW-0732">Signal</keyword>
<sequence length="189" mass="20016">MKSTIAIVAVLFTASATFAANEAATALATEAQATLKAGETKPALALMEKAIEADPNDATLQTDYAQMLVTRINEVNFMVKGMVAGKMLKAYERSVEIDPNHLTGWIGLSRYYLNAPAIAGGSADKAEPYAQEVHKRLAWLGNTELALVAEKRGDLAKAAALFQATIDERPDHGEAVAGLKRVTSAAAAK</sequence>
<organism evidence="3 4">
    <name type="scientific">Synoicihabitans lomoniglobus</name>
    <dbReference type="NCBI Taxonomy" id="2909285"/>
    <lineage>
        <taxon>Bacteria</taxon>
        <taxon>Pseudomonadati</taxon>
        <taxon>Verrucomicrobiota</taxon>
        <taxon>Opitutia</taxon>
        <taxon>Opitutales</taxon>
        <taxon>Opitutaceae</taxon>
        <taxon>Synoicihabitans</taxon>
    </lineage>
</organism>
<dbReference type="KEGG" id="slom:PXH66_02270"/>
<proteinExistence type="predicted"/>
<feature type="chain" id="PRO_5041952169" description="Tetratricopeptide repeat protein" evidence="2">
    <location>
        <begin position="20"/>
        <end position="189"/>
    </location>
</feature>
<evidence type="ECO:0000256" key="1">
    <source>
        <dbReference type="PROSITE-ProRule" id="PRU00339"/>
    </source>
</evidence>
<dbReference type="Proteomes" id="UP001218638">
    <property type="component" value="Chromosome"/>
</dbReference>
<dbReference type="SUPFAM" id="SSF48452">
    <property type="entry name" value="TPR-like"/>
    <property type="match status" value="1"/>
</dbReference>
<dbReference type="InterPro" id="IPR011990">
    <property type="entry name" value="TPR-like_helical_dom_sf"/>
</dbReference>
<dbReference type="AlphaFoldDB" id="A0AAE9ZWQ2"/>
<name>A0AAE9ZWQ2_9BACT</name>
<feature type="repeat" description="TPR" evidence="1">
    <location>
        <begin position="24"/>
        <end position="57"/>
    </location>
</feature>
<dbReference type="RefSeq" id="WP_330930201.1">
    <property type="nucleotide sequence ID" value="NZ_CP119075.1"/>
</dbReference>
<dbReference type="InterPro" id="IPR019734">
    <property type="entry name" value="TPR_rpt"/>
</dbReference>
<dbReference type="EMBL" id="CP119075">
    <property type="protein sequence ID" value="WED65671.1"/>
    <property type="molecule type" value="Genomic_DNA"/>
</dbReference>
<gene>
    <name evidence="3" type="ORF">PXH66_02270</name>
</gene>
<reference evidence="3" key="1">
    <citation type="submission" date="2023-03" db="EMBL/GenBank/DDBJ databases">
        <title>Lomoglobus Profundus gen. nov., sp. nov., a novel member of the phylum Verrucomicrobia, isolated from deep-marine sediment of South China Sea.</title>
        <authorList>
            <person name="Ahmad T."/>
            <person name="Ishaq S.E."/>
            <person name="Wang F."/>
        </authorList>
    </citation>
    <scope>NUCLEOTIDE SEQUENCE</scope>
    <source>
        <strain evidence="3">LMO-M01</strain>
    </source>
</reference>
<accession>A0AAE9ZWQ2</accession>
<keyword evidence="4" id="KW-1185">Reference proteome</keyword>